<protein>
    <recommendedName>
        <fullName evidence="3">Transmembrane protein</fullName>
    </recommendedName>
</protein>
<name>A0ABQ7LE46_BRACM</name>
<dbReference type="EMBL" id="JADBGQ010000008">
    <property type="protein sequence ID" value="KAG5384858.1"/>
    <property type="molecule type" value="Genomic_DNA"/>
</dbReference>
<reference evidence="1 2" key="1">
    <citation type="submission" date="2021-03" db="EMBL/GenBank/DDBJ databases">
        <authorList>
            <person name="King G.J."/>
            <person name="Bancroft I."/>
            <person name="Baten A."/>
            <person name="Bloomfield J."/>
            <person name="Borpatragohain P."/>
            <person name="He Z."/>
            <person name="Irish N."/>
            <person name="Irwin J."/>
            <person name="Liu K."/>
            <person name="Mauleon R.P."/>
            <person name="Moore J."/>
            <person name="Morris R."/>
            <person name="Ostergaard L."/>
            <person name="Wang B."/>
            <person name="Wells R."/>
        </authorList>
    </citation>
    <scope>NUCLEOTIDE SEQUENCE [LARGE SCALE GENOMIC DNA]</scope>
    <source>
        <strain evidence="1">R-o-18</strain>
        <tissue evidence="1">Leaf</tissue>
    </source>
</reference>
<accession>A0ABQ7LE46</accession>
<sequence>MASLPLRFILFEELGGFEVCFLLCSGGRVFGAEIESKASWVGLSFCPLTGLSSFRSFRLLSPLRLRSPSPVLLMSVSPDGLMSLSFLGGFCSVKQYKGVEVLSFLMKCFWLCIVNWRFRYVSLVSASLTISCACVVLAKSSGCSMIR</sequence>
<dbReference type="Proteomes" id="UP000823674">
    <property type="component" value="Chromosome A09"/>
</dbReference>
<evidence type="ECO:0008006" key="3">
    <source>
        <dbReference type="Google" id="ProtNLM"/>
    </source>
</evidence>
<keyword evidence="2" id="KW-1185">Reference proteome</keyword>
<organism evidence="1 2">
    <name type="scientific">Brassica rapa subsp. trilocularis</name>
    <dbReference type="NCBI Taxonomy" id="1813537"/>
    <lineage>
        <taxon>Eukaryota</taxon>
        <taxon>Viridiplantae</taxon>
        <taxon>Streptophyta</taxon>
        <taxon>Embryophyta</taxon>
        <taxon>Tracheophyta</taxon>
        <taxon>Spermatophyta</taxon>
        <taxon>Magnoliopsida</taxon>
        <taxon>eudicotyledons</taxon>
        <taxon>Gunneridae</taxon>
        <taxon>Pentapetalae</taxon>
        <taxon>rosids</taxon>
        <taxon>malvids</taxon>
        <taxon>Brassicales</taxon>
        <taxon>Brassicaceae</taxon>
        <taxon>Brassiceae</taxon>
        <taxon>Brassica</taxon>
    </lineage>
</organism>
<evidence type="ECO:0000313" key="2">
    <source>
        <dbReference type="Proteomes" id="UP000823674"/>
    </source>
</evidence>
<proteinExistence type="predicted"/>
<comment type="caution">
    <text evidence="1">The sequence shown here is derived from an EMBL/GenBank/DDBJ whole genome shotgun (WGS) entry which is preliminary data.</text>
</comment>
<evidence type="ECO:0000313" key="1">
    <source>
        <dbReference type="EMBL" id="KAG5384858.1"/>
    </source>
</evidence>
<gene>
    <name evidence="1" type="primary">A09g512310.1_BraROA</name>
    <name evidence="1" type="ORF">IGI04_036328</name>
</gene>